<evidence type="ECO:0000256" key="14">
    <source>
        <dbReference type="ARBA" id="ARBA00031791"/>
    </source>
</evidence>
<feature type="signal peptide" evidence="15">
    <location>
        <begin position="1"/>
        <end position="15"/>
    </location>
</feature>
<comment type="subunit">
    <text evidence="4">Heterotetramer of TRAP-alpha, TRAP-beta, TRAP-delta and TRAP-gamma.</text>
</comment>
<keyword evidence="13" id="KW-1015">Disulfide bond</keyword>
<dbReference type="InterPro" id="IPR008855">
    <property type="entry name" value="TRAP-delta"/>
</dbReference>
<dbReference type="GO" id="GO:0005789">
    <property type="term" value="C:endoplasmic reticulum membrane"/>
    <property type="evidence" value="ECO:0007669"/>
    <property type="project" value="UniProtKB-SubCell"/>
</dbReference>
<evidence type="ECO:0000256" key="5">
    <source>
        <dbReference type="ARBA" id="ARBA00014387"/>
    </source>
</evidence>
<evidence type="ECO:0000256" key="9">
    <source>
        <dbReference type="ARBA" id="ARBA00022824"/>
    </source>
</evidence>
<comment type="subcellular location">
    <subcellularLocation>
        <location evidence="2">Endoplasmic reticulum membrane</location>
        <topology evidence="2">Single-pass type I membrane protein</topology>
    </subcellularLocation>
</comment>
<evidence type="ECO:0000256" key="4">
    <source>
        <dbReference type="ARBA" id="ARBA00011819"/>
    </source>
</evidence>
<accession>A0A9N9SWF4</accession>
<comment type="similarity">
    <text evidence="3">Belongs to the TRAP-delta family.</text>
</comment>
<evidence type="ECO:0000313" key="17">
    <source>
        <dbReference type="Proteomes" id="UP001153709"/>
    </source>
</evidence>
<keyword evidence="12" id="KW-0472">Membrane</keyword>
<evidence type="ECO:0000313" key="16">
    <source>
        <dbReference type="EMBL" id="CAG9830757.1"/>
    </source>
</evidence>
<keyword evidence="6" id="KW-1017">Isopeptide bond</keyword>
<evidence type="ECO:0000256" key="8">
    <source>
        <dbReference type="ARBA" id="ARBA00022729"/>
    </source>
</evidence>
<comment type="function">
    <text evidence="1">TRAP proteins are part of a complex whose function is to bind calcium to the ER membrane and thereby regulate the retention of ER resident proteins.</text>
</comment>
<proteinExistence type="inferred from homology"/>
<gene>
    <name evidence="16" type="ORF">DIABBA_LOCUS4419</name>
</gene>
<evidence type="ECO:0000256" key="3">
    <source>
        <dbReference type="ARBA" id="ARBA00009294"/>
    </source>
</evidence>
<evidence type="ECO:0000256" key="12">
    <source>
        <dbReference type="ARBA" id="ARBA00023136"/>
    </source>
</evidence>
<keyword evidence="9" id="KW-0256">Endoplasmic reticulum</keyword>
<evidence type="ECO:0000256" key="6">
    <source>
        <dbReference type="ARBA" id="ARBA00022499"/>
    </source>
</evidence>
<dbReference type="Pfam" id="PF05404">
    <property type="entry name" value="TRAP-delta"/>
    <property type="match status" value="1"/>
</dbReference>
<keyword evidence="11" id="KW-1133">Transmembrane helix</keyword>
<name>A0A9N9SWF4_DIABA</name>
<evidence type="ECO:0000256" key="13">
    <source>
        <dbReference type="ARBA" id="ARBA00023157"/>
    </source>
</evidence>
<feature type="chain" id="PRO_5040443493" description="Translocon-associated protein subunit delta" evidence="15">
    <location>
        <begin position="16"/>
        <end position="191"/>
    </location>
</feature>
<dbReference type="Proteomes" id="UP001153709">
    <property type="component" value="Chromosome 3"/>
</dbReference>
<organism evidence="16 17">
    <name type="scientific">Diabrotica balteata</name>
    <name type="common">Banded cucumber beetle</name>
    <dbReference type="NCBI Taxonomy" id="107213"/>
    <lineage>
        <taxon>Eukaryota</taxon>
        <taxon>Metazoa</taxon>
        <taxon>Ecdysozoa</taxon>
        <taxon>Arthropoda</taxon>
        <taxon>Hexapoda</taxon>
        <taxon>Insecta</taxon>
        <taxon>Pterygota</taxon>
        <taxon>Neoptera</taxon>
        <taxon>Endopterygota</taxon>
        <taxon>Coleoptera</taxon>
        <taxon>Polyphaga</taxon>
        <taxon>Cucujiformia</taxon>
        <taxon>Chrysomeloidea</taxon>
        <taxon>Chrysomelidae</taxon>
        <taxon>Galerucinae</taxon>
        <taxon>Diabroticina</taxon>
        <taxon>Diabroticites</taxon>
        <taxon>Diabrotica</taxon>
    </lineage>
</organism>
<evidence type="ECO:0000256" key="7">
    <source>
        <dbReference type="ARBA" id="ARBA00022692"/>
    </source>
</evidence>
<dbReference type="OrthoDB" id="10055808at2759"/>
<dbReference type="PANTHER" id="PTHR12731">
    <property type="entry name" value="TRANSLOCON-ASSOCIATED PROTEIN, DELTA SUBUNIT"/>
    <property type="match status" value="1"/>
</dbReference>
<dbReference type="AlphaFoldDB" id="A0A9N9SWF4"/>
<keyword evidence="17" id="KW-1185">Reference proteome</keyword>
<sequence>MLLLFLNLLIVAINGQHCDSPQVISTPYTTQDGTILKHVAYISNFFVKCKDGEPGHLYALLGEGLSPVASVGPNKYQISWTEDVKTAKTGNIAIKIYNETGYIALKKAVRAGETFAHVPVFTTININHTGVYGGPWISCELLAAVFSIVRQTDNDNDELIKKAQNEEDRPSRNREALEICKEIRIRFKMYI</sequence>
<dbReference type="EMBL" id="OU898278">
    <property type="protein sequence ID" value="CAG9830757.1"/>
    <property type="molecule type" value="Genomic_DNA"/>
</dbReference>
<dbReference type="PANTHER" id="PTHR12731:SF1">
    <property type="entry name" value="TRANSLOCON-ASSOCIATED PROTEIN SUBUNIT DELTA"/>
    <property type="match status" value="1"/>
</dbReference>
<protein>
    <recommendedName>
        <fullName evidence="5">Translocon-associated protein subunit delta</fullName>
    </recommendedName>
    <alternativeName>
        <fullName evidence="14">Signal sequence receptor subunit delta</fullName>
    </alternativeName>
</protein>
<evidence type="ECO:0000256" key="1">
    <source>
        <dbReference type="ARBA" id="ARBA00002838"/>
    </source>
</evidence>
<keyword evidence="8 15" id="KW-0732">Signal</keyword>
<evidence type="ECO:0000256" key="10">
    <source>
        <dbReference type="ARBA" id="ARBA00022843"/>
    </source>
</evidence>
<evidence type="ECO:0000256" key="2">
    <source>
        <dbReference type="ARBA" id="ARBA00004115"/>
    </source>
</evidence>
<evidence type="ECO:0000256" key="15">
    <source>
        <dbReference type="SAM" id="SignalP"/>
    </source>
</evidence>
<keyword evidence="7" id="KW-0812">Transmembrane</keyword>
<evidence type="ECO:0000256" key="11">
    <source>
        <dbReference type="ARBA" id="ARBA00022989"/>
    </source>
</evidence>
<keyword evidence="10" id="KW-0832">Ubl conjugation</keyword>
<reference evidence="16" key="1">
    <citation type="submission" date="2022-01" db="EMBL/GenBank/DDBJ databases">
        <authorList>
            <person name="King R."/>
        </authorList>
    </citation>
    <scope>NUCLEOTIDE SEQUENCE</scope>
</reference>